<keyword evidence="1" id="KW-0472">Membrane</keyword>
<feature type="transmembrane region" description="Helical" evidence="1">
    <location>
        <begin position="182"/>
        <end position="204"/>
    </location>
</feature>
<feature type="transmembrane region" description="Helical" evidence="1">
    <location>
        <begin position="61"/>
        <end position="79"/>
    </location>
</feature>
<proteinExistence type="predicted"/>
<reference evidence="2" key="1">
    <citation type="submission" date="2019-11" db="EMBL/GenBank/DDBJ databases">
        <authorList>
            <person name="Feng L."/>
        </authorList>
    </citation>
    <scope>NUCLEOTIDE SEQUENCE</scope>
    <source>
        <strain evidence="2">CTertiumLFYP3</strain>
    </source>
</reference>
<accession>A0A6N2YWX5</accession>
<feature type="transmembrane region" description="Helical" evidence="1">
    <location>
        <begin position="20"/>
        <end position="41"/>
    </location>
</feature>
<dbReference type="RefSeq" id="WP_156624651.1">
    <property type="nucleotide sequence ID" value="NZ_CACRTO010000005.1"/>
</dbReference>
<name>A0A6N2YWX5_9CLOT</name>
<feature type="transmembrane region" description="Helical" evidence="1">
    <location>
        <begin position="109"/>
        <end position="132"/>
    </location>
</feature>
<protein>
    <submittedName>
        <fullName evidence="2">Uncharacterized protein</fullName>
    </submittedName>
</protein>
<gene>
    <name evidence="2" type="ORF">CTLFYP3_00509</name>
</gene>
<organism evidence="2">
    <name type="scientific">Clostridium tertium</name>
    <dbReference type="NCBI Taxonomy" id="1559"/>
    <lineage>
        <taxon>Bacteria</taxon>
        <taxon>Bacillati</taxon>
        <taxon>Bacillota</taxon>
        <taxon>Clostridia</taxon>
        <taxon>Eubacteriales</taxon>
        <taxon>Clostridiaceae</taxon>
        <taxon>Clostridium</taxon>
    </lineage>
</organism>
<evidence type="ECO:0000256" key="1">
    <source>
        <dbReference type="SAM" id="Phobius"/>
    </source>
</evidence>
<keyword evidence="1" id="KW-1133">Transmembrane helix</keyword>
<evidence type="ECO:0000313" key="2">
    <source>
        <dbReference type="EMBL" id="VYT71505.1"/>
    </source>
</evidence>
<sequence>MLKIVLNDLFISFKKSWVSILLYTIFMYFIAIYTISFFIVMTTQEATKESVYQVFASEQTQNIIISVTNIIYILTLFFISKKIPLRLSKAMFVCPASDKDKMKYMYLQLLIKVILGFIFIFLSTYFMVGVFFINKGLIQNIIEFSLMLFLIITFNLKVGIGEEGLKKKDKNGYIIYTKEEEIINYYFFPMLLLETIVFYSLNTIKINSNIFILFGWLITFIINIYVIYKCASPLIRKSLSFEDVYRQIPDKEEGL</sequence>
<dbReference type="EMBL" id="CACRTO010000005">
    <property type="protein sequence ID" value="VYT71505.1"/>
    <property type="molecule type" value="Genomic_DNA"/>
</dbReference>
<feature type="transmembrane region" description="Helical" evidence="1">
    <location>
        <begin position="138"/>
        <end position="161"/>
    </location>
</feature>
<dbReference type="AlphaFoldDB" id="A0A6N2YWX5"/>
<feature type="transmembrane region" description="Helical" evidence="1">
    <location>
        <begin position="210"/>
        <end position="228"/>
    </location>
</feature>
<keyword evidence="1" id="KW-0812">Transmembrane</keyword>